<dbReference type="PANTHER" id="PTHR38681:SF1">
    <property type="entry name" value="RETROVIRUS-RELATED POL POLYPROTEIN FROM TRANSPOSON 412-LIKE PROTEIN"/>
    <property type="match status" value="1"/>
</dbReference>
<evidence type="ECO:0000313" key="2">
    <source>
        <dbReference type="EMBL" id="GFT68752.1"/>
    </source>
</evidence>
<dbReference type="PANTHER" id="PTHR38681">
    <property type="entry name" value="RETROVIRUS-RELATED POL POLYPROTEIN FROM TRANSPOSON 412-LIKE PROTEIN-RELATED"/>
    <property type="match status" value="1"/>
</dbReference>
<organism evidence="2 3">
    <name type="scientific">Nephila pilipes</name>
    <name type="common">Giant wood spider</name>
    <name type="synonym">Nephila maculata</name>
    <dbReference type="NCBI Taxonomy" id="299642"/>
    <lineage>
        <taxon>Eukaryota</taxon>
        <taxon>Metazoa</taxon>
        <taxon>Ecdysozoa</taxon>
        <taxon>Arthropoda</taxon>
        <taxon>Chelicerata</taxon>
        <taxon>Arachnida</taxon>
        <taxon>Araneae</taxon>
        <taxon>Araneomorphae</taxon>
        <taxon>Entelegynae</taxon>
        <taxon>Araneoidea</taxon>
        <taxon>Nephilidae</taxon>
        <taxon>Nephila</taxon>
    </lineage>
</organism>
<evidence type="ECO:0000313" key="3">
    <source>
        <dbReference type="Proteomes" id="UP000887013"/>
    </source>
</evidence>
<dbReference type="EMBL" id="BMAW01069391">
    <property type="protein sequence ID" value="GFT68752.1"/>
    <property type="molecule type" value="Genomic_DNA"/>
</dbReference>
<accession>A0A8X6PHQ1</accession>
<dbReference type="AlphaFoldDB" id="A0A8X6PHQ1"/>
<dbReference type="Proteomes" id="UP000887013">
    <property type="component" value="Unassembled WGS sequence"/>
</dbReference>
<comment type="caution">
    <text evidence="2">The sequence shown here is derived from an EMBL/GenBank/DDBJ whole genome shotgun (WGS) entry which is preliminary data.</text>
</comment>
<gene>
    <name evidence="2" type="primary">TY3B-I_882</name>
    <name evidence="2" type="ORF">NPIL_181571</name>
</gene>
<evidence type="ECO:0000256" key="1">
    <source>
        <dbReference type="SAM" id="MobiDB-lite"/>
    </source>
</evidence>
<dbReference type="OrthoDB" id="6425810at2759"/>
<protein>
    <submittedName>
        <fullName evidence="2">Transposon Ty3-I Gag-Pol polyprotein</fullName>
    </submittedName>
</protein>
<sequence>MIYGASIRLPGELLYPNKQKADPAVFVGRLRESTQRLSQPMTRYHGQNTIFMSKDLITCSHVFMRIDSMKNGLRPPYQGPYKIVNHTEKMFRVLRHGKKVSVSVNRLKPAYVPKVLVDIPVEVHKKENVSSQPDEVLGTEQDNSTGR</sequence>
<name>A0A8X6PHQ1_NEPPI</name>
<feature type="region of interest" description="Disordered" evidence="1">
    <location>
        <begin position="127"/>
        <end position="147"/>
    </location>
</feature>
<reference evidence="2" key="1">
    <citation type="submission" date="2020-08" db="EMBL/GenBank/DDBJ databases">
        <title>Multicomponent nature underlies the extraordinary mechanical properties of spider dragline silk.</title>
        <authorList>
            <person name="Kono N."/>
            <person name="Nakamura H."/>
            <person name="Mori M."/>
            <person name="Yoshida Y."/>
            <person name="Ohtoshi R."/>
            <person name="Malay A.D."/>
            <person name="Moran D.A.P."/>
            <person name="Tomita M."/>
            <person name="Numata K."/>
            <person name="Arakawa K."/>
        </authorList>
    </citation>
    <scope>NUCLEOTIDE SEQUENCE</scope>
</reference>
<proteinExistence type="predicted"/>
<keyword evidence="3" id="KW-1185">Reference proteome</keyword>